<dbReference type="CDD" id="cd18807">
    <property type="entry name" value="SF1_C_UvrD"/>
    <property type="match status" value="1"/>
</dbReference>
<evidence type="ECO:0000256" key="1">
    <source>
        <dbReference type="ARBA" id="ARBA00009922"/>
    </source>
</evidence>
<dbReference type="EMBL" id="CP000891">
    <property type="protein sequence ID" value="ABX51266.1"/>
    <property type="molecule type" value="Genomic_DNA"/>
</dbReference>
<keyword evidence="5 11" id="KW-0347">Helicase</keyword>
<dbReference type="HAMAP" id="MF_01920">
    <property type="entry name" value="Helicase_Rep"/>
    <property type="match status" value="1"/>
</dbReference>
<keyword evidence="8 11" id="KW-0413">Isomerase</keyword>
<feature type="domain" description="UvrD-like helicase ATP-binding" evidence="14">
    <location>
        <begin position="16"/>
        <end position="295"/>
    </location>
</feature>
<sequence length="685" mass="78776">MIPSLSVDLFGYCAKMKLNPAQNDAVHYVSGPCLVLAGAGSGKTRVIINKIGYLVEKCGYKARNIAAVTFTNKAAREMKERVAQSMGRKEARGLWISTFHTLGLEIIKREHKVLGLKPGFSLFDDQDTLALLKELTQDELDEDKDLLKALASTISNWKGGLIIPEHARKIAKDEQQHLFAMLYQRYAQHMKAYNALDFDDLILMPTLLLRHHEEVRTRWQTKIQYLLVDEYQDTNTSQYEMVKLLVGDRARFTVVGDDDQSIYSWRGAKPQNLVLLGTDFPQLKLIKLEQNYRSSQRILRAANILIANNPHVYDKALFSELAYGEPLRVLFAANEEQEAERVVAEIVRHKFVGRTQFGDYAILYRGNHQSRLLERALMTNRIPYKLSGGTSFFARAEIKDIMGYLKLVVNPDDDNAFLRIVNLPKRGIGPSTLERLGNFANEKHISMFAAIFEPELNHHLPPAAMSSLYQFGRFIVETGDHAERGEPVEAVKHLIRKINYEDYLYETSTSAKAAEMRMKNISELYRWVTEMLAGDELDEPMTLPEVVTRLTLRDMMERNSEDEGGDQVQLMTLHASKGLEFPFVFMVGVEERILPHQTSIDEDNVDEERRLAYVGITRAQRELWFTLCRERRQFGETMRCEPSRFLLELPQDDVVWENRKPQQTEQERMQTGRANISSLRDMFKK</sequence>
<keyword evidence="6 11" id="KW-0067">ATP-binding</keyword>
<keyword evidence="4 11" id="KW-0378">Hydrolase</keyword>
<feature type="binding site" evidence="11">
    <location>
        <position position="293"/>
    </location>
    <ligand>
        <name>ATP</name>
        <dbReference type="ChEBI" id="CHEBI:30616"/>
    </ligand>
</feature>
<dbReference type="EC" id="5.6.2.4" evidence="11"/>
<dbReference type="InterPro" id="IPR005752">
    <property type="entry name" value="Helicase_Rep"/>
</dbReference>
<dbReference type="PROSITE" id="PS51198">
    <property type="entry name" value="UVRD_HELICASE_ATP_BIND"/>
    <property type="match status" value="1"/>
</dbReference>
<comment type="catalytic activity">
    <reaction evidence="10 11">
        <text>ATP + H2O = ADP + phosphate + H(+)</text>
        <dbReference type="Rhea" id="RHEA:13065"/>
        <dbReference type="ChEBI" id="CHEBI:15377"/>
        <dbReference type="ChEBI" id="CHEBI:15378"/>
        <dbReference type="ChEBI" id="CHEBI:30616"/>
        <dbReference type="ChEBI" id="CHEBI:43474"/>
        <dbReference type="ChEBI" id="CHEBI:456216"/>
        <dbReference type="EC" id="5.6.2.4"/>
    </reaction>
</comment>
<comment type="similarity">
    <text evidence="1 11">Belongs to the helicase family. UvrD subfamily.</text>
</comment>
<evidence type="ECO:0000259" key="15">
    <source>
        <dbReference type="PROSITE" id="PS51217"/>
    </source>
</evidence>
<dbReference type="FunFam" id="1.10.10.160:FF:000001">
    <property type="entry name" value="ATP-dependent DNA helicase"/>
    <property type="match status" value="1"/>
</dbReference>
<evidence type="ECO:0000313" key="16">
    <source>
        <dbReference type="EMBL" id="ABX51266.1"/>
    </source>
</evidence>
<evidence type="ECO:0000256" key="8">
    <source>
        <dbReference type="ARBA" id="ARBA00023235"/>
    </source>
</evidence>
<comment type="subunit">
    <text evidence="11">Homodimer.</text>
</comment>
<evidence type="ECO:0000259" key="14">
    <source>
        <dbReference type="PROSITE" id="PS51198"/>
    </source>
</evidence>
<name>A9L5H2_SHEB9</name>
<keyword evidence="3 11" id="KW-0547">Nucleotide-binding</keyword>
<dbReference type="AlphaFoldDB" id="A9L5H2"/>
<dbReference type="HOGENOM" id="CLU_004585_5_4_6"/>
<dbReference type="GO" id="GO:0003697">
    <property type="term" value="F:single-stranded DNA binding"/>
    <property type="evidence" value="ECO:0007669"/>
    <property type="project" value="UniProtKB-UniRule"/>
</dbReference>
<evidence type="ECO:0000256" key="2">
    <source>
        <dbReference type="ARBA" id="ARBA00022705"/>
    </source>
</evidence>
<evidence type="ECO:0000256" key="13">
    <source>
        <dbReference type="SAM" id="MobiDB-lite"/>
    </source>
</evidence>
<dbReference type="KEGG" id="sbn:Sbal195_4106"/>
<evidence type="ECO:0000256" key="9">
    <source>
        <dbReference type="ARBA" id="ARBA00034617"/>
    </source>
</evidence>
<dbReference type="PANTHER" id="PTHR11070:SF64">
    <property type="entry name" value="ATP-DEPENDENT DNA HELICASE REP"/>
    <property type="match status" value="1"/>
</dbReference>
<dbReference type="GO" id="GO:0032991">
    <property type="term" value="C:protein-containing complex"/>
    <property type="evidence" value="ECO:0007669"/>
    <property type="project" value="UniProtKB-ARBA"/>
</dbReference>
<dbReference type="Gene3D" id="3.40.50.300">
    <property type="entry name" value="P-loop containing nucleotide triphosphate hydrolases"/>
    <property type="match status" value="2"/>
</dbReference>
<dbReference type="InterPro" id="IPR000212">
    <property type="entry name" value="DNA_helicase_UvrD/REP"/>
</dbReference>
<gene>
    <name evidence="11" type="primary">rep</name>
    <name evidence="16" type="ordered locus">Sbal195_4106</name>
</gene>
<feature type="region of interest" description="Disordered" evidence="13">
    <location>
        <begin position="659"/>
        <end position="685"/>
    </location>
</feature>
<reference evidence="16 17" key="1">
    <citation type="submission" date="2007-11" db="EMBL/GenBank/DDBJ databases">
        <title>Complete sequence of chromosome of Shewanella baltica OS195.</title>
        <authorList>
            <consortium name="US DOE Joint Genome Institute"/>
            <person name="Copeland A."/>
            <person name="Lucas S."/>
            <person name="Lapidus A."/>
            <person name="Barry K."/>
            <person name="Glavina del Rio T."/>
            <person name="Dalin E."/>
            <person name="Tice H."/>
            <person name="Pitluck S."/>
            <person name="Chain P."/>
            <person name="Malfatti S."/>
            <person name="Shin M."/>
            <person name="Vergez L."/>
            <person name="Schmutz J."/>
            <person name="Larimer F."/>
            <person name="Land M."/>
            <person name="Hauser L."/>
            <person name="Kyrpides N."/>
            <person name="Kim E."/>
            <person name="Brettar I."/>
            <person name="Rodrigues J."/>
            <person name="Konstantinidis K."/>
            <person name="Klappenbach J."/>
            <person name="Hofle M."/>
            <person name="Tiedje J."/>
            <person name="Richardson P."/>
        </authorList>
    </citation>
    <scope>NUCLEOTIDE SEQUENCE [LARGE SCALE GENOMIC DNA]</scope>
    <source>
        <strain evidence="16 17">OS195</strain>
    </source>
</reference>
<comment type="function">
    <text evidence="11">Rep helicase is a single-stranded DNA-dependent ATPase involved in DNA replication; it can initiate unwinding at a nick in the DNA. It binds to the single-stranded DNA and acts in a progressive fashion along the DNA in the 3' to 5' direction.</text>
</comment>
<evidence type="ECO:0000256" key="4">
    <source>
        <dbReference type="ARBA" id="ARBA00022801"/>
    </source>
</evidence>
<dbReference type="CDD" id="cd17932">
    <property type="entry name" value="DEXQc_UvrD"/>
    <property type="match status" value="1"/>
</dbReference>
<evidence type="ECO:0000256" key="10">
    <source>
        <dbReference type="ARBA" id="ARBA00048988"/>
    </source>
</evidence>
<dbReference type="Pfam" id="PF00580">
    <property type="entry name" value="UvrD-helicase"/>
    <property type="match status" value="1"/>
</dbReference>
<dbReference type="SUPFAM" id="SSF52540">
    <property type="entry name" value="P-loop containing nucleoside triphosphate hydrolases"/>
    <property type="match status" value="1"/>
</dbReference>
<comment type="catalytic activity">
    <reaction evidence="9 11">
        <text>Couples ATP hydrolysis with the unwinding of duplex DNA by translocating in the 3'-5' direction.</text>
        <dbReference type="EC" id="5.6.2.4"/>
    </reaction>
</comment>
<proteinExistence type="inferred from homology"/>
<evidence type="ECO:0000256" key="7">
    <source>
        <dbReference type="ARBA" id="ARBA00023125"/>
    </source>
</evidence>
<evidence type="ECO:0000256" key="11">
    <source>
        <dbReference type="HAMAP-Rule" id="MF_01920"/>
    </source>
</evidence>
<dbReference type="GO" id="GO:0000725">
    <property type="term" value="P:recombinational repair"/>
    <property type="evidence" value="ECO:0007669"/>
    <property type="project" value="TreeGrafter"/>
</dbReference>
<dbReference type="Pfam" id="PF13361">
    <property type="entry name" value="UvrD_C"/>
    <property type="match status" value="1"/>
</dbReference>
<dbReference type="GO" id="GO:0005524">
    <property type="term" value="F:ATP binding"/>
    <property type="evidence" value="ECO:0007669"/>
    <property type="project" value="UniProtKB-UniRule"/>
</dbReference>
<keyword evidence="2 11" id="KW-0235">DNA replication</keyword>
<dbReference type="GO" id="GO:0016887">
    <property type="term" value="F:ATP hydrolysis activity"/>
    <property type="evidence" value="ECO:0007669"/>
    <property type="project" value="RHEA"/>
</dbReference>
<dbReference type="PROSITE" id="PS51217">
    <property type="entry name" value="UVRD_HELICASE_CTER"/>
    <property type="match status" value="1"/>
</dbReference>
<evidence type="ECO:0000256" key="6">
    <source>
        <dbReference type="ARBA" id="ARBA00022840"/>
    </source>
</evidence>
<dbReference type="GO" id="GO:0043138">
    <property type="term" value="F:3'-5' DNA helicase activity"/>
    <property type="evidence" value="ECO:0007669"/>
    <property type="project" value="UniProtKB-UniRule"/>
</dbReference>
<dbReference type="NCBIfam" id="TIGR01074">
    <property type="entry name" value="rep"/>
    <property type="match status" value="1"/>
</dbReference>
<evidence type="ECO:0000256" key="3">
    <source>
        <dbReference type="ARBA" id="ARBA00022741"/>
    </source>
</evidence>
<dbReference type="InterPro" id="IPR014016">
    <property type="entry name" value="UvrD-like_ATP-bd"/>
</dbReference>
<dbReference type="GO" id="GO:0006260">
    <property type="term" value="P:DNA replication"/>
    <property type="evidence" value="ECO:0007669"/>
    <property type="project" value="UniProtKB-UniRule"/>
</dbReference>
<feature type="domain" description="UvrD-like helicase C-terminal" evidence="15">
    <location>
        <begin position="296"/>
        <end position="578"/>
    </location>
</feature>
<keyword evidence="7 11" id="KW-0238">DNA-binding</keyword>
<dbReference type="GO" id="GO:0009314">
    <property type="term" value="P:response to radiation"/>
    <property type="evidence" value="ECO:0007669"/>
    <property type="project" value="UniProtKB-ARBA"/>
</dbReference>
<dbReference type="Gene3D" id="1.10.486.10">
    <property type="entry name" value="PCRA, domain 4"/>
    <property type="match status" value="1"/>
</dbReference>
<dbReference type="InterPro" id="IPR013986">
    <property type="entry name" value="DExx_box_DNA_helicase_dom_sf"/>
</dbReference>
<protein>
    <recommendedName>
        <fullName evidence="11">ATP-dependent DNA helicase Rep</fullName>
        <ecNumber evidence="11">5.6.2.4</ecNumber>
    </recommendedName>
    <alternativeName>
        <fullName evidence="11">DNA 3'-5' helicase Rep</fullName>
    </alternativeName>
</protein>
<dbReference type="PANTHER" id="PTHR11070">
    <property type="entry name" value="UVRD / RECB / PCRA DNA HELICASE FAMILY MEMBER"/>
    <property type="match status" value="1"/>
</dbReference>
<dbReference type="Proteomes" id="UP000000770">
    <property type="component" value="Chromosome"/>
</dbReference>
<accession>A9L5H2</accession>
<evidence type="ECO:0000313" key="17">
    <source>
        <dbReference type="Proteomes" id="UP000000770"/>
    </source>
</evidence>
<dbReference type="InterPro" id="IPR014017">
    <property type="entry name" value="DNA_helicase_UvrD-like_C"/>
</dbReference>
<feature type="compositionally biased region" description="Basic and acidic residues" evidence="13">
    <location>
        <begin position="659"/>
        <end position="670"/>
    </location>
</feature>
<dbReference type="InterPro" id="IPR027417">
    <property type="entry name" value="P-loop_NTPase"/>
</dbReference>
<dbReference type="Gene3D" id="1.10.10.160">
    <property type="match status" value="1"/>
</dbReference>
<evidence type="ECO:0000256" key="12">
    <source>
        <dbReference type="PROSITE-ProRule" id="PRU00560"/>
    </source>
</evidence>
<feature type="binding site" evidence="12">
    <location>
        <begin position="37"/>
        <end position="44"/>
    </location>
    <ligand>
        <name>ATP</name>
        <dbReference type="ChEBI" id="CHEBI:30616"/>
    </ligand>
</feature>
<organism evidence="16 17">
    <name type="scientific">Shewanella baltica (strain OS195)</name>
    <dbReference type="NCBI Taxonomy" id="399599"/>
    <lineage>
        <taxon>Bacteria</taxon>
        <taxon>Pseudomonadati</taxon>
        <taxon>Pseudomonadota</taxon>
        <taxon>Gammaproteobacteria</taxon>
        <taxon>Alteromonadales</taxon>
        <taxon>Shewanellaceae</taxon>
        <taxon>Shewanella</taxon>
    </lineage>
</organism>
<evidence type="ECO:0000256" key="5">
    <source>
        <dbReference type="ARBA" id="ARBA00022806"/>
    </source>
</evidence>
<dbReference type="GO" id="GO:0005829">
    <property type="term" value="C:cytosol"/>
    <property type="evidence" value="ECO:0007669"/>
    <property type="project" value="TreeGrafter"/>
</dbReference>